<dbReference type="PANTHER" id="PTHR33572">
    <property type="entry name" value="SPORE DEVELOPMENT REGULATOR VOSA"/>
    <property type="match status" value="1"/>
</dbReference>
<dbReference type="AlphaFoldDB" id="A0A316WBB6"/>
<accession>A0A316WBB6</accession>
<keyword evidence="5" id="KW-0539">Nucleus</keyword>
<dbReference type="STRING" id="1522189.A0A316WBB6"/>
<dbReference type="GeneID" id="37037768"/>
<dbReference type="PROSITE" id="PS51821">
    <property type="entry name" value="VELVET"/>
    <property type="match status" value="1"/>
</dbReference>
<dbReference type="Gene3D" id="2.60.40.3960">
    <property type="entry name" value="Velvet domain"/>
    <property type="match status" value="1"/>
</dbReference>
<dbReference type="InterPro" id="IPR021740">
    <property type="entry name" value="Velvet"/>
</dbReference>
<dbReference type="Pfam" id="PF11754">
    <property type="entry name" value="Velvet"/>
    <property type="match status" value="2"/>
</dbReference>
<organism evidence="8 9">
    <name type="scientific">Ceraceosorus guamensis</name>
    <dbReference type="NCBI Taxonomy" id="1522189"/>
    <lineage>
        <taxon>Eukaryota</taxon>
        <taxon>Fungi</taxon>
        <taxon>Dikarya</taxon>
        <taxon>Basidiomycota</taxon>
        <taxon>Ustilaginomycotina</taxon>
        <taxon>Exobasidiomycetes</taxon>
        <taxon>Ceraceosorales</taxon>
        <taxon>Ceraceosoraceae</taxon>
        <taxon>Ceraceosorus</taxon>
    </lineage>
</organism>
<feature type="domain" description="Velvet" evidence="7">
    <location>
        <begin position="165"/>
        <end position="380"/>
    </location>
</feature>
<dbReference type="EMBL" id="KZ819358">
    <property type="protein sequence ID" value="PWN44905.1"/>
    <property type="molecule type" value="Genomic_DNA"/>
</dbReference>
<dbReference type="OrthoDB" id="5599552at2759"/>
<feature type="compositionally biased region" description="Basic and acidic residues" evidence="6">
    <location>
        <begin position="761"/>
        <end position="772"/>
    </location>
</feature>
<dbReference type="GO" id="GO:0030435">
    <property type="term" value="P:sporulation resulting in formation of a cellular spore"/>
    <property type="evidence" value="ECO:0007669"/>
    <property type="project" value="UniProtKB-KW"/>
</dbReference>
<evidence type="ECO:0000256" key="6">
    <source>
        <dbReference type="SAM" id="MobiDB-lite"/>
    </source>
</evidence>
<dbReference type="GO" id="GO:0005634">
    <property type="term" value="C:nucleus"/>
    <property type="evidence" value="ECO:0007669"/>
    <property type="project" value="UniProtKB-SubCell"/>
</dbReference>
<evidence type="ECO:0000256" key="2">
    <source>
        <dbReference type="ARBA" id="ARBA00022969"/>
    </source>
</evidence>
<comment type="subcellular location">
    <subcellularLocation>
        <location evidence="1">Nucleus</location>
    </subcellularLocation>
</comment>
<keyword evidence="3" id="KW-0805">Transcription regulation</keyword>
<dbReference type="InterPro" id="IPR038491">
    <property type="entry name" value="Velvet_dom_sf"/>
</dbReference>
<evidence type="ECO:0000256" key="5">
    <source>
        <dbReference type="ARBA" id="ARBA00023242"/>
    </source>
</evidence>
<feature type="compositionally biased region" description="Basic and acidic residues" evidence="6">
    <location>
        <begin position="414"/>
        <end position="435"/>
    </location>
</feature>
<feature type="region of interest" description="Disordered" evidence="6">
    <location>
        <begin position="1"/>
        <end position="147"/>
    </location>
</feature>
<dbReference type="InParanoid" id="A0A316WBB6"/>
<feature type="compositionally biased region" description="Basic residues" evidence="6">
    <location>
        <begin position="381"/>
        <end position="392"/>
    </location>
</feature>
<feature type="compositionally biased region" description="Polar residues" evidence="6">
    <location>
        <begin position="582"/>
        <end position="604"/>
    </location>
</feature>
<feature type="compositionally biased region" description="Low complexity" evidence="6">
    <location>
        <begin position="562"/>
        <end position="581"/>
    </location>
</feature>
<feature type="compositionally biased region" description="Polar residues" evidence="6">
    <location>
        <begin position="111"/>
        <end position="120"/>
    </location>
</feature>
<reference evidence="8 9" key="1">
    <citation type="journal article" date="2018" name="Mol. Biol. Evol.">
        <title>Broad Genomic Sampling Reveals a Smut Pathogenic Ancestry of the Fungal Clade Ustilaginomycotina.</title>
        <authorList>
            <person name="Kijpornyongpan T."/>
            <person name="Mondo S.J."/>
            <person name="Barry K."/>
            <person name="Sandor L."/>
            <person name="Lee J."/>
            <person name="Lipzen A."/>
            <person name="Pangilinan J."/>
            <person name="LaButti K."/>
            <person name="Hainaut M."/>
            <person name="Henrissat B."/>
            <person name="Grigoriev I.V."/>
            <person name="Spatafora J.W."/>
            <person name="Aime M.C."/>
        </authorList>
    </citation>
    <scope>NUCLEOTIDE SEQUENCE [LARGE SCALE GENOMIC DNA]</scope>
    <source>
        <strain evidence="8 9">MCA 4658</strain>
    </source>
</reference>
<name>A0A316WBB6_9BASI</name>
<gene>
    <name evidence="8" type="ORF">IE81DRAFT_345285</name>
</gene>
<evidence type="ECO:0000256" key="1">
    <source>
        <dbReference type="ARBA" id="ARBA00004123"/>
    </source>
</evidence>
<feature type="region of interest" description="Disordered" evidence="6">
    <location>
        <begin position="381"/>
        <end position="467"/>
    </location>
</feature>
<keyword evidence="4" id="KW-0804">Transcription</keyword>
<feature type="region of interest" description="Disordered" evidence="6">
    <location>
        <begin position="479"/>
        <end position="782"/>
    </location>
</feature>
<proteinExistence type="predicted"/>
<sequence length="782" mass="86300">MSTDEERGTKRSRSPSAREGGEEIAVPRQRPGRFPLAMSDLLSGPQQSMGASLPPAKRRSISPRREEPRSALPSAMAVDDAVSHHNMAKSADTSPPATSESRSANRRPATAGTNSPSSTGPRMRDSQRPSTSTGAPSAVAQADNHSSEGASVAYQYTAVSQITAGRENIEYQLTLREQPKHSRMCGVGEKADRRPIDPAPIIQLRVITHDGPPGSAQMTSESSYGQVIGTGGSTSRVRRGVPVMTDWGEGWEDKAWYLENPYYFMYAMLADAETDEELHLLQDGKTRYTTGSCVSCLYHLKDIDGSHQGFFVFPDLSIRVDGRYRLKLCLFETIGHEVHHCKSIFSDPFNVFTAKRFPGMEESTLLSKSFADQGLKVRVRKNPRLRRGRAGNKRKDGDYSDDSDGQTGAGLHGYFDDPSWRDQKRVRSDENDALSHDGGYSRQADRMLPPGGELRDSRGYPYSPSYAHERRYDREGYSMMMQGRPPASQVFGPPPAMVRPHREQETYRPTYASRPVREEYAHPEDSHGGRSRHPSGGLAYSGSPAQQSVTHSETRRPSLPFAFAPPAQSRSRPPSPSETRSYQYQHSTPQGSHRSRNISGSSYISMEDGSEGSRSGYHSSPRHGPSRLPALAPLRSDLRQHAGGVRGAPRPSHHGVMDRGIDEDGYLSVPHASRDRSVSDPMARVSPRSAFSGAMPPIPDLGDRRLPPLRGTLAQDSRPPPVRGISDYGRETEYSGERGHDAHPRAHSHQGYTHPLAEQDENYHAQRGESSPRRGRVPWQGP</sequence>
<evidence type="ECO:0000256" key="4">
    <source>
        <dbReference type="ARBA" id="ARBA00023163"/>
    </source>
</evidence>
<dbReference type="RefSeq" id="XP_025372065.1">
    <property type="nucleotide sequence ID" value="XM_025515898.1"/>
</dbReference>
<evidence type="ECO:0000313" key="8">
    <source>
        <dbReference type="EMBL" id="PWN44905.1"/>
    </source>
</evidence>
<keyword evidence="9" id="KW-1185">Reference proteome</keyword>
<protein>
    <recommendedName>
        <fullName evidence="7">Velvet domain-containing protein</fullName>
    </recommendedName>
</protein>
<evidence type="ECO:0000313" key="9">
    <source>
        <dbReference type="Proteomes" id="UP000245783"/>
    </source>
</evidence>
<dbReference type="Proteomes" id="UP000245783">
    <property type="component" value="Unassembled WGS sequence"/>
</dbReference>
<evidence type="ECO:0000259" key="7">
    <source>
        <dbReference type="PROSITE" id="PS51821"/>
    </source>
</evidence>
<dbReference type="InterPro" id="IPR037525">
    <property type="entry name" value="Velvet_dom"/>
</dbReference>
<feature type="compositionally biased region" description="Basic and acidic residues" evidence="6">
    <location>
        <begin position="728"/>
        <end position="744"/>
    </location>
</feature>
<feature type="compositionally biased region" description="Polar residues" evidence="6">
    <location>
        <begin position="91"/>
        <end position="102"/>
    </location>
</feature>
<keyword evidence="2" id="KW-0749">Sporulation</keyword>
<feature type="compositionally biased region" description="Basic and acidic residues" evidence="6">
    <location>
        <begin position="515"/>
        <end position="528"/>
    </location>
</feature>
<dbReference type="PANTHER" id="PTHR33572:SF18">
    <property type="entry name" value="SPORE DEVELOPMENT REGULATOR VOSA"/>
    <property type="match status" value="1"/>
</dbReference>
<evidence type="ECO:0000256" key="3">
    <source>
        <dbReference type="ARBA" id="ARBA00023015"/>
    </source>
</evidence>